<dbReference type="RefSeq" id="WP_125429328.1">
    <property type="nucleotide sequence ID" value="NZ_RWIS01000006.1"/>
</dbReference>
<dbReference type="PANTHER" id="PTHR30454:SF0">
    <property type="entry name" value="4-HYDROXY-3-METHYLBUT-2-EN-1-YL DIPHOSPHATE SYNTHASE (FERREDOXIN), CHLOROPLASTIC"/>
    <property type="match status" value="1"/>
</dbReference>
<keyword evidence="12" id="KW-1185">Reference proteome</keyword>
<feature type="binding site" evidence="8">
    <location>
        <position position="627"/>
    </location>
    <ligand>
        <name>[4Fe-4S] cluster</name>
        <dbReference type="ChEBI" id="CHEBI:49883"/>
    </ligand>
</feature>
<dbReference type="AlphaFoldDB" id="A0A428JJP3"/>
<dbReference type="InterPro" id="IPR045854">
    <property type="entry name" value="NO2/SO3_Rdtase_4Fe4S_sf"/>
</dbReference>
<evidence type="ECO:0000256" key="1">
    <source>
        <dbReference type="ARBA" id="ARBA00022485"/>
    </source>
</evidence>
<feature type="domain" description="IspG TIM-barrel" evidence="9">
    <location>
        <begin position="18"/>
        <end position="286"/>
    </location>
</feature>
<proteinExistence type="inferred from homology"/>
<feature type="binding site" evidence="8">
    <location>
        <position position="589"/>
    </location>
    <ligand>
        <name>[4Fe-4S] cluster</name>
        <dbReference type="ChEBI" id="CHEBI:49883"/>
    </ligand>
</feature>
<dbReference type="PANTHER" id="PTHR30454">
    <property type="entry name" value="4-HYDROXY-3-METHYLBUT-2-EN-1-YL DIPHOSPHATE SYNTHASE"/>
    <property type="match status" value="1"/>
</dbReference>
<evidence type="ECO:0000256" key="7">
    <source>
        <dbReference type="ARBA" id="ARBA00051119"/>
    </source>
</evidence>
<comment type="pathway">
    <text evidence="8">Isoprenoid biosynthesis; isopentenyl diphosphate biosynthesis via DXP pathway; isopentenyl diphosphate from 1-deoxy-D-xylulose 5-phosphate: step 5/6.</text>
</comment>
<gene>
    <name evidence="8 11" type="primary">ispG</name>
    <name evidence="11" type="ORF">EI290_10135</name>
</gene>
<evidence type="ECO:0000256" key="4">
    <source>
        <dbReference type="ARBA" id="ARBA00023004"/>
    </source>
</evidence>
<name>A0A428JJP3_9BACT</name>
<keyword evidence="6 8" id="KW-0414">Isoprene biosynthesis</keyword>
<keyword evidence="1 8" id="KW-0004">4Fe-4S</keyword>
<evidence type="ECO:0000256" key="3">
    <source>
        <dbReference type="ARBA" id="ARBA00023002"/>
    </source>
</evidence>
<dbReference type="InterPro" id="IPR004588">
    <property type="entry name" value="IspG_bac-typ"/>
</dbReference>
<dbReference type="GO" id="GO:0016114">
    <property type="term" value="P:terpenoid biosynthetic process"/>
    <property type="evidence" value="ECO:0007669"/>
    <property type="project" value="InterPro"/>
</dbReference>
<evidence type="ECO:0000256" key="6">
    <source>
        <dbReference type="ARBA" id="ARBA00023229"/>
    </source>
</evidence>
<comment type="cofactor">
    <cofactor evidence="8">
        <name>[4Fe-4S] cluster</name>
        <dbReference type="ChEBI" id="CHEBI:49883"/>
    </cofactor>
    <text evidence="8">Binds 1 [4Fe-4S] cluster.</text>
</comment>
<feature type="binding site" evidence="8">
    <location>
        <position position="586"/>
    </location>
    <ligand>
        <name>[4Fe-4S] cluster</name>
        <dbReference type="ChEBI" id="CHEBI:49883"/>
    </ligand>
</feature>
<dbReference type="Pfam" id="PF26540">
    <property type="entry name" value="GcpE_C"/>
    <property type="match status" value="1"/>
</dbReference>
<dbReference type="Proteomes" id="UP000280066">
    <property type="component" value="Unassembled WGS sequence"/>
</dbReference>
<keyword evidence="4 8" id="KW-0408">Iron</keyword>
<dbReference type="Pfam" id="PF04551">
    <property type="entry name" value="GcpE"/>
    <property type="match status" value="1"/>
</dbReference>
<evidence type="ECO:0000259" key="9">
    <source>
        <dbReference type="Pfam" id="PF04551"/>
    </source>
</evidence>
<protein>
    <recommendedName>
        <fullName evidence="8">4-hydroxy-3-methylbut-2-en-1-yl diphosphate synthase (flavodoxin)</fullName>
        <ecNumber evidence="8">1.17.7.3</ecNumber>
    </recommendedName>
    <alternativeName>
        <fullName evidence="8">1-hydroxy-2-methyl-2-(E)-butenyl 4-diphosphate synthase</fullName>
    </alternativeName>
</protein>
<dbReference type="PIRSF" id="PIRSF037336">
    <property type="entry name" value="IspG_like"/>
    <property type="match status" value="1"/>
</dbReference>
<comment type="caution">
    <text evidence="11">The sequence shown here is derived from an EMBL/GenBank/DDBJ whole genome shotgun (WGS) entry which is preliminary data.</text>
</comment>
<sequence>MNKTYCPSLTEYKRRLSREVKIGDLPMGGLNPIRVQSMTTVDTMDTLGSVEQTLRMVEAGCEYVRITAPSVKEAQNLLEIKKELRKRGCTVPLIADIHFTPNAAELAARIVEKVRVNPGNYADKKKFDVIEYTDSSYAAEVERIRERFRPLVQICKQYGTAMRIGTNHGSLSDRILSRYGDTPLGMVESALEFLRLCEEENYYDVVLSMKASNTQVMVQAYRLLVQKLDEEGLQPYPLHLGVTEAGEAEDGRIKSAVGIGTLLEDGLGDTVRVSLTEAPEAEAPVARALIDRYTHRAQEAKPIPSVVSYQLSVGSKEASQQNDLTTDNQQLTTTIPIDPFQYHRRVTREVLNLGGQNVPRVMADLSRLPSLEYADLRAVGHLYSAFLDKFQMNDLGADYVYSGQRPIPFMLPNGLKEVVDYTAWLDAGQRPDHYPVLTQTEYAAAGARHPELNFVFQNLSSLTPATLAQLRDDATAVIILYTDNAHAMPEIRRAFFELLNHEVPNPVIINRQYPALTPEQTQLYAATDVGGLLLDGLGDGVVLSTELLPERSKEEWLTALDQLNQLGFGILQAARTRMSKTEYISCPSCGRTLFDLQETTAMIRKRTDHLKGVKIGIMGCIVNGPGEMADADYGYVGVGKGKIALYRGQEVIKKSVPEERAVDELIELMREDGRWLEPVLLEEPVVG</sequence>
<dbReference type="GO" id="GO:0051539">
    <property type="term" value="F:4 iron, 4 sulfur cluster binding"/>
    <property type="evidence" value="ECO:0007669"/>
    <property type="project" value="UniProtKB-UniRule"/>
</dbReference>
<dbReference type="UniPathway" id="UPA00056">
    <property type="reaction ID" value="UER00096"/>
</dbReference>
<keyword evidence="2 8" id="KW-0479">Metal-binding</keyword>
<dbReference type="Gene3D" id="3.30.413.10">
    <property type="entry name" value="Sulfite Reductase Hemoprotein, domain 1"/>
    <property type="match status" value="1"/>
</dbReference>
<evidence type="ECO:0000259" key="10">
    <source>
        <dbReference type="Pfam" id="PF26540"/>
    </source>
</evidence>
<feature type="binding site" evidence="8">
    <location>
        <position position="620"/>
    </location>
    <ligand>
        <name>[4Fe-4S] cluster</name>
        <dbReference type="ChEBI" id="CHEBI:49883"/>
    </ligand>
</feature>
<dbReference type="InterPro" id="IPR058578">
    <property type="entry name" value="IspG_TIM"/>
</dbReference>
<feature type="domain" description="IspG C-terminal" evidence="10">
    <location>
        <begin position="582"/>
        <end position="670"/>
    </location>
</feature>
<dbReference type="InterPro" id="IPR058579">
    <property type="entry name" value="IspG_C"/>
</dbReference>
<evidence type="ECO:0000313" key="12">
    <source>
        <dbReference type="Proteomes" id="UP000280066"/>
    </source>
</evidence>
<dbReference type="EC" id="1.17.7.3" evidence="8"/>
<evidence type="ECO:0000256" key="8">
    <source>
        <dbReference type="HAMAP-Rule" id="MF_00159"/>
    </source>
</evidence>
<dbReference type="Gene3D" id="3.20.20.20">
    <property type="entry name" value="Dihydropteroate synthase-like"/>
    <property type="match status" value="1"/>
</dbReference>
<dbReference type="GO" id="GO:0141197">
    <property type="term" value="F:4-hydroxy-3-methylbut-2-enyl-diphosphate synthase activity (flavodoxin)"/>
    <property type="evidence" value="ECO:0007669"/>
    <property type="project" value="UniProtKB-EC"/>
</dbReference>
<dbReference type="FunFam" id="3.30.413.10:FF:000006">
    <property type="entry name" value="4-hydroxy-3-methylbut-2-en-1-yl diphosphate synthase (flavodoxin)"/>
    <property type="match status" value="1"/>
</dbReference>
<dbReference type="SUPFAM" id="SSF56014">
    <property type="entry name" value="Nitrite and sulphite reductase 4Fe-4S domain-like"/>
    <property type="match status" value="1"/>
</dbReference>
<dbReference type="EMBL" id="RWIS01000006">
    <property type="protein sequence ID" value="RSK33066.1"/>
    <property type="molecule type" value="Genomic_DNA"/>
</dbReference>
<comment type="similarity">
    <text evidence="8">Belongs to the IspG family.</text>
</comment>
<dbReference type="GO" id="GO:0046429">
    <property type="term" value="F:4-hydroxy-3-methylbut-2-en-1-yl diphosphate synthase activity (ferredoxin)"/>
    <property type="evidence" value="ECO:0007669"/>
    <property type="project" value="UniProtKB-UniRule"/>
</dbReference>
<keyword evidence="3 8" id="KW-0560">Oxidoreductase</keyword>
<evidence type="ECO:0000256" key="5">
    <source>
        <dbReference type="ARBA" id="ARBA00023014"/>
    </source>
</evidence>
<reference evidence="11 12" key="1">
    <citation type="submission" date="2018-12" db="EMBL/GenBank/DDBJ databases">
        <authorList>
            <person name="Feng G."/>
            <person name="Zhu H."/>
        </authorList>
    </citation>
    <scope>NUCLEOTIDE SEQUENCE [LARGE SCALE GENOMIC DNA]</scope>
    <source>
        <strain evidence="11 12">9PBR-2</strain>
    </source>
</reference>
<evidence type="ECO:0000256" key="2">
    <source>
        <dbReference type="ARBA" id="ARBA00022723"/>
    </source>
</evidence>
<keyword evidence="5 8" id="KW-0411">Iron-sulfur</keyword>
<dbReference type="InterPro" id="IPR017178">
    <property type="entry name" value="IspG_atypical"/>
</dbReference>
<dbReference type="FunFam" id="3.20.20.20:FF:000005">
    <property type="entry name" value="4-hydroxy-3-methylbut-2-en-1-yl diphosphate synthase (flavodoxin)"/>
    <property type="match status" value="1"/>
</dbReference>
<accession>A0A428JJP3</accession>
<evidence type="ECO:0000313" key="11">
    <source>
        <dbReference type="EMBL" id="RSK33066.1"/>
    </source>
</evidence>
<comment type="function">
    <text evidence="8">Converts 2C-methyl-D-erythritol 2,4-cyclodiphosphate (ME-2,4cPP) into 1-hydroxy-2-methyl-2-(E)-butenyl 4-diphosphate.</text>
</comment>
<dbReference type="HAMAP" id="MF_00159">
    <property type="entry name" value="IspG"/>
    <property type="match status" value="1"/>
</dbReference>
<organism evidence="11 12">
    <name type="scientific">Hymenobacter metallilatus</name>
    <dbReference type="NCBI Taxonomy" id="2493666"/>
    <lineage>
        <taxon>Bacteria</taxon>
        <taxon>Pseudomonadati</taxon>
        <taxon>Bacteroidota</taxon>
        <taxon>Cytophagia</taxon>
        <taxon>Cytophagales</taxon>
        <taxon>Hymenobacteraceae</taxon>
        <taxon>Hymenobacter</taxon>
    </lineage>
</organism>
<comment type="catalytic activity">
    <reaction evidence="7">
        <text>(2E)-4-hydroxy-3-methylbut-2-enyl diphosphate + 2 oxidized [2Fe-2S]-[ferredoxin] + H2O = 2-C-methyl-D-erythritol 2,4-cyclic diphosphate + 2 reduced [2Fe-2S]-[ferredoxin] + H(+)</text>
        <dbReference type="Rhea" id="RHEA:26119"/>
        <dbReference type="Rhea" id="RHEA-COMP:10000"/>
        <dbReference type="Rhea" id="RHEA-COMP:10001"/>
        <dbReference type="ChEBI" id="CHEBI:15377"/>
        <dbReference type="ChEBI" id="CHEBI:15378"/>
        <dbReference type="ChEBI" id="CHEBI:33737"/>
        <dbReference type="ChEBI" id="CHEBI:33738"/>
        <dbReference type="ChEBI" id="CHEBI:58483"/>
        <dbReference type="ChEBI" id="CHEBI:128753"/>
        <dbReference type="EC" id="1.17.7.1"/>
    </reaction>
</comment>
<dbReference type="OrthoDB" id="9803214at2"/>
<dbReference type="InterPro" id="IPR011005">
    <property type="entry name" value="Dihydropteroate_synth-like_sf"/>
</dbReference>
<dbReference type="GO" id="GO:0019288">
    <property type="term" value="P:isopentenyl diphosphate biosynthetic process, methylerythritol 4-phosphate pathway"/>
    <property type="evidence" value="ECO:0007669"/>
    <property type="project" value="UniProtKB-UniRule"/>
</dbReference>
<dbReference type="GO" id="GO:0005506">
    <property type="term" value="F:iron ion binding"/>
    <property type="evidence" value="ECO:0007669"/>
    <property type="project" value="InterPro"/>
</dbReference>
<comment type="catalytic activity">
    <reaction evidence="8">
        <text>(2E)-4-hydroxy-3-methylbut-2-enyl diphosphate + oxidized [flavodoxin] + H2O + 2 H(+) = 2-C-methyl-D-erythritol 2,4-cyclic diphosphate + reduced [flavodoxin]</text>
        <dbReference type="Rhea" id="RHEA:43604"/>
        <dbReference type="Rhea" id="RHEA-COMP:10622"/>
        <dbReference type="Rhea" id="RHEA-COMP:10623"/>
        <dbReference type="ChEBI" id="CHEBI:15377"/>
        <dbReference type="ChEBI" id="CHEBI:15378"/>
        <dbReference type="ChEBI" id="CHEBI:57618"/>
        <dbReference type="ChEBI" id="CHEBI:58210"/>
        <dbReference type="ChEBI" id="CHEBI:58483"/>
        <dbReference type="ChEBI" id="CHEBI:128753"/>
        <dbReference type="EC" id="1.17.7.3"/>
    </reaction>
</comment>
<dbReference type="NCBIfam" id="TIGR00612">
    <property type="entry name" value="ispG_gcpE"/>
    <property type="match status" value="1"/>
</dbReference>